<keyword evidence="9" id="KW-1185">Reference proteome</keyword>
<keyword evidence="8" id="KW-0378">Hydrolase</keyword>
<dbReference type="InterPro" id="IPR036278">
    <property type="entry name" value="Sialidase_sf"/>
</dbReference>
<dbReference type="CDD" id="cd15482">
    <property type="entry name" value="Sialidase_non-viral"/>
    <property type="match status" value="1"/>
</dbReference>
<comment type="caution">
    <text evidence="8">The sequence shown here is derived from an EMBL/GenBank/DDBJ whole genome shotgun (WGS) entry which is preliminary data.</text>
</comment>
<dbReference type="Pfam" id="PF24346">
    <property type="entry name" value="DUF7507"/>
    <property type="match status" value="1"/>
</dbReference>
<dbReference type="InterPro" id="IPR055354">
    <property type="entry name" value="DUF7507"/>
</dbReference>
<evidence type="ECO:0000256" key="3">
    <source>
        <dbReference type="ARBA" id="ARBA00012733"/>
    </source>
</evidence>
<feature type="domain" description="DUF7507" evidence="7">
    <location>
        <begin position="674"/>
        <end position="740"/>
    </location>
</feature>
<evidence type="ECO:0000256" key="1">
    <source>
        <dbReference type="ARBA" id="ARBA00000427"/>
    </source>
</evidence>
<dbReference type="Gene3D" id="2.120.10.10">
    <property type="match status" value="1"/>
</dbReference>
<dbReference type="GO" id="GO:0004308">
    <property type="term" value="F:exo-alpha-sialidase activity"/>
    <property type="evidence" value="ECO:0007669"/>
    <property type="project" value="UniProtKB-EC"/>
</dbReference>
<comment type="similarity">
    <text evidence="2">Belongs to the glycosyl hydrolase 33 family.</text>
</comment>
<protein>
    <recommendedName>
        <fullName evidence="3">exo-alpha-sialidase</fullName>
        <ecNumber evidence="3">3.2.1.18</ecNumber>
    </recommendedName>
</protein>
<dbReference type="Pfam" id="PF13088">
    <property type="entry name" value="BNR_2"/>
    <property type="match status" value="1"/>
</dbReference>
<dbReference type="EMBL" id="JAGIOE010000001">
    <property type="protein sequence ID" value="MBP2372396.1"/>
    <property type="molecule type" value="Genomic_DNA"/>
</dbReference>
<gene>
    <name evidence="8" type="ORF">JOF46_000308</name>
</gene>
<evidence type="ECO:0000313" key="8">
    <source>
        <dbReference type="EMBL" id="MBP2372396.1"/>
    </source>
</evidence>
<dbReference type="InterPro" id="IPR014756">
    <property type="entry name" value="Ig_E-set"/>
</dbReference>
<feature type="chain" id="PRO_5046581992" description="exo-alpha-sialidase" evidence="5">
    <location>
        <begin position="35"/>
        <end position="962"/>
    </location>
</feature>
<dbReference type="SUPFAM" id="SSF81296">
    <property type="entry name" value="E set domains"/>
    <property type="match status" value="2"/>
</dbReference>
<dbReference type="Proteomes" id="UP000766570">
    <property type="component" value="Unassembled WGS sequence"/>
</dbReference>
<evidence type="ECO:0000256" key="4">
    <source>
        <dbReference type="SAM" id="MobiDB-lite"/>
    </source>
</evidence>
<feature type="region of interest" description="Disordered" evidence="4">
    <location>
        <begin position="91"/>
        <end position="110"/>
    </location>
</feature>
<feature type="signal peptide" evidence="5">
    <location>
        <begin position="1"/>
        <end position="34"/>
    </location>
</feature>
<keyword evidence="5" id="KW-0732">Signal</keyword>
<dbReference type="RefSeq" id="WP_245347965.1">
    <property type="nucleotide sequence ID" value="NZ_BAAAMI010000022.1"/>
</dbReference>
<accession>A0ABS4W871</accession>
<evidence type="ECO:0000256" key="2">
    <source>
        <dbReference type="ARBA" id="ARBA00009348"/>
    </source>
</evidence>
<feature type="region of interest" description="Disordered" evidence="4">
    <location>
        <begin position="293"/>
        <end position="326"/>
    </location>
</feature>
<dbReference type="InterPro" id="IPR026856">
    <property type="entry name" value="Sialidase_fam"/>
</dbReference>
<evidence type="ECO:0000259" key="7">
    <source>
        <dbReference type="Pfam" id="PF24346"/>
    </source>
</evidence>
<dbReference type="PANTHER" id="PTHR10628">
    <property type="entry name" value="SIALIDASE"/>
    <property type="match status" value="1"/>
</dbReference>
<evidence type="ECO:0000256" key="5">
    <source>
        <dbReference type="SAM" id="SignalP"/>
    </source>
</evidence>
<dbReference type="InterPro" id="IPR013783">
    <property type="entry name" value="Ig-like_fold"/>
</dbReference>
<proteinExistence type="inferred from homology"/>
<name>A0ABS4W871_9MICC</name>
<keyword evidence="8" id="KW-0326">Glycosidase</keyword>
<sequence length="962" mass="100754">MTYSPQRPGARRKAAWLGSLAALSMILPAATAGAAFGATAIPGADPTATPGSFSEQNLAADRTENNWFYRIPALAHLGDGVVLASWDARPGSSADAPNPNTIVQRRSTDNGETWGPLTTIAAGHIADAGGPKYGYSDPSYVVDAESGKVFAFFVYSKDQGFHGSAFGNDDADRQVISAAVVESADGGLTWSEPRLITDVVKPGADRSPEAGDVRSMFATSGEGIQLTRGEYKGRLIQQYAGDVQQADGSRTIQSYSVYSDDHGATWQRGEFVGSSMDENKVVELSDGRVMLNSRDSSNGGYRKVAISTDGGHSYSEPRQDKNLPDPTNNAHITQLHPGAAAGSADAEKLLYTGANSQTGRQNVSARVSCDDGATWPGLRTIRHGFSAYSSSTALADGKIGVLYEGNYTDSMPFASFDEEWINYVCAPQAAEDFNADPGTTHQLPVTITNQEATAISGSLKLTADKRFSANTVEIGELAPGESRTVELDVKVPATANGSYLLQTVFTAADGTEAQGNVRATVAGQEVTGLEITGTRTDTDRDLAANPYAAGEKVPYSFKVTSASNIAQWVVPTEGNFAPFAAKPVGEASPAGNCRYGNLAAETSYNCTTPRHTVTDEELLDGFFTPLTTWTSGRIGVYHDVVDSYEIVGDEVDLLARAPKLEAASGAPELQDLDADGHASVGDTVTHVVTLQNTGNVRLTAIAGDHAVAGELAAGASVQATVTHTVTAEDLAAGELAERTLVFTAANGATALEAAATLGGIELVQVPGEDATGTPAKAVLSHDNGQDTGLSDGDYRVTMDLTWGTNATSFTLYENDVAISTQQLAANTPEAQQAFVAVTGKPNGTYRYRGELANAAGTTETATLVVKVRDANPAAPAISLEGTKFADSYTVHTNLWQGTNATGYTLYENGIAIDTQDLASATPAAQKAETPFTDKAPGTYRYVAELSNAAGSTRSKTLVVTVK</sequence>
<dbReference type="EC" id="3.2.1.18" evidence="3"/>
<reference evidence="8 9" key="1">
    <citation type="submission" date="2021-03" db="EMBL/GenBank/DDBJ databases">
        <title>Sequencing the genomes of 1000 actinobacteria strains.</title>
        <authorList>
            <person name="Klenk H.-P."/>
        </authorList>
    </citation>
    <scope>NUCLEOTIDE SEQUENCE [LARGE SCALE GENOMIC DNA]</scope>
    <source>
        <strain evidence="8 9">DSM 15454</strain>
    </source>
</reference>
<organism evidence="8 9">
    <name type="scientific">Paeniglutamicibacter psychrophenolicus</name>
    <dbReference type="NCBI Taxonomy" id="257454"/>
    <lineage>
        <taxon>Bacteria</taxon>
        <taxon>Bacillati</taxon>
        <taxon>Actinomycetota</taxon>
        <taxon>Actinomycetes</taxon>
        <taxon>Micrococcales</taxon>
        <taxon>Micrococcaceae</taxon>
        <taxon>Paeniglutamicibacter</taxon>
    </lineage>
</organism>
<dbReference type="Gene3D" id="2.60.40.10">
    <property type="entry name" value="Immunoglobulins"/>
    <property type="match status" value="3"/>
</dbReference>
<feature type="domain" description="Sialidase" evidence="6">
    <location>
        <begin position="83"/>
        <end position="401"/>
    </location>
</feature>
<comment type="catalytic activity">
    <reaction evidence="1">
        <text>Hydrolysis of alpha-(2-&gt;3)-, alpha-(2-&gt;6)-, alpha-(2-&gt;8)- glycosidic linkages of terminal sialic acid residues in oligosaccharides, glycoproteins, glycolipids, colominic acid and synthetic substrates.</text>
        <dbReference type="EC" id="3.2.1.18"/>
    </reaction>
</comment>
<dbReference type="InterPro" id="IPR011040">
    <property type="entry name" value="Sialidase"/>
</dbReference>
<evidence type="ECO:0000259" key="6">
    <source>
        <dbReference type="Pfam" id="PF13088"/>
    </source>
</evidence>
<evidence type="ECO:0000313" key="9">
    <source>
        <dbReference type="Proteomes" id="UP000766570"/>
    </source>
</evidence>
<dbReference type="PANTHER" id="PTHR10628:SF30">
    <property type="entry name" value="EXO-ALPHA-SIALIDASE"/>
    <property type="match status" value="1"/>
</dbReference>
<dbReference type="SUPFAM" id="SSF50939">
    <property type="entry name" value="Sialidases"/>
    <property type="match status" value="1"/>
</dbReference>